<feature type="signal peptide" evidence="2">
    <location>
        <begin position="1"/>
        <end position="22"/>
    </location>
</feature>
<protein>
    <recommendedName>
        <fullName evidence="5">Lysine-specific metallo-endopeptidase domain-containing protein</fullName>
    </recommendedName>
</protein>
<dbReference type="Gene3D" id="3.40.390.10">
    <property type="entry name" value="Collagenase (Catalytic Domain)"/>
    <property type="match status" value="1"/>
</dbReference>
<evidence type="ECO:0000256" key="1">
    <source>
        <dbReference type="SAM" id="MobiDB-lite"/>
    </source>
</evidence>
<dbReference type="InterPro" id="IPR024079">
    <property type="entry name" value="MetalloPept_cat_dom_sf"/>
</dbReference>
<organism evidence="3 4">
    <name type="scientific">Monosporascus ibericus</name>
    <dbReference type="NCBI Taxonomy" id="155417"/>
    <lineage>
        <taxon>Eukaryota</taxon>
        <taxon>Fungi</taxon>
        <taxon>Dikarya</taxon>
        <taxon>Ascomycota</taxon>
        <taxon>Pezizomycotina</taxon>
        <taxon>Sordariomycetes</taxon>
        <taxon>Xylariomycetidae</taxon>
        <taxon>Xylariales</taxon>
        <taxon>Xylariales incertae sedis</taxon>
        <taxon>Monosporascus</taxon>
    </lineage>
</organism>
<evidence type="ECO:0000256" key="2">
    <source>
        <dbReference type="SAM" id="SignalP"/>
    </source>
</evidence>
<dbReference type="GO" id="GO:0008237">
    <property type="term" value="F:metallopeptidase activity"/>
    <property type="evidence" value="ECO:0007669"/>
    <property type="project" value="InterPro"/>
</dbReference>
<feature type="chain" id="PRO_5020663738" description="Lysine-specific metallo-endopeptidase domain-containing protein" evidence="2">
    <location>
        <begin position="23"/>
        <end position="618"/>
    </location>
</feature>
<accession>A0A4Q4T6M0</accession>
<name>A0A4Q4T6M0_9PEZI</name>
<dbReference type="OrthoDB" id="1896086at2759"/>
<evidence type="ECO:0000313" key="3">
    <source>
        <dbReference type="EMBL" id="RYP00514.1"/>
    </source>
</evidence>
<dbReference type="AlphaFoldDB" id="A0A4Q4T6M0"/>
<sequence>MRSNIFLLRLRALLSTPSLTVAQDDDVDYNEVWNYAPDFSNDKFPPYPDLKDESGNNITVENIRGTHLFGWKGCGNEEVNKITRAYKDFHTLTSQDGVYKNIDWAHAAAVDFWGPKIFEAANEVWSYWWSYQPPWFSWRQLWIEVRCSDSKQGSDSSDPDDVCGDAKPDRDHCPYRAPLQSSKPTLQAWSDPTGKYSKITFCNDFFNLDTFEESMSKNRPANQKKRLDKWDNQARCFLHEITHLDYFMNAGPGDENKSPYVSDLEIRYTDRGSTGWHEAYGPYNARVLTNYRDPDPQYSGYYTQRNADNYAWFALAKYVEGKIGGYPDLPRAGRKKPLEEPRDAATHGPPQRRDVDDGIVEARDEDDPPEDMPEYPGCGDRAEYGPGAAAETASISSAHEAGPTDTPNGGGDDLPEVECADSGGVRFHKSIARGAMQVLCGNKDNWDKVITPPISLGSGSTEDGKEKTWKVTTNSRVPTGTDEVWTGMLFAQDSCMGFSNFVVGKDDSEKLLDCTAKYIKIMEECSNESGWMTGGTIKDVCIVYDIRGALEWEKPYDGWYEGQGEMKCEETDTSAIGGEESALHGTCTCWYKKYEGLTEVFKKPESGNCADVDKEDIY</sequence>
<evidence type="ECO:0000313" key="4">
    <source>
        <dbReference type="Proteomes" id="UP000293360"/>
    </source>
</evidence>
<dbReference type="EMBL" id="QJNU01000383">
    <property type="protein sequence ID" value="RYP00514.1"/>
    <property type="molecule type" value="Genomic_DNA"/>
</dbReference>
<dbReference type="STRING" id="155417.A0A4Q4T6M0"/>
<feature type="region of interest" description="Disordered" evidence="1">
    <location>
        <begin position="326"/>
        <end position="416"/>
    </location>
</feature>
<feature type="compositionally biased region" description="Basic and acidic residues" evidence="1">
    <location>
        <begin position="164"/>
        <end position="174"/>
    </location>
</feature>
<feature type="region of interest" description="Disordered" evidence="1">
    <location>
        <begin position="150"/>
        <end position="179"/>
    </location>
</feature>
<proteinExistence type="predicted"/>
<comment type="caution">
    <text evidence="3">The sequence shown here is derived from an EMBL/GenBank/DDBJ whole genome shotgun (WGS) entry which is preliminary data.</text>
</comment>
<gene>
    <name evidence="3" type="ORF">DL764_006483</name>
</gene>
<feature type="compositionally biased region" description="Basic and acidic residues" evidence="1">
    <location>
        <begin position="336"/>
        <end position="362"/>
    </location>
</feature>
<keyword evidence="4" id="KW-1185">Reference proteome</keyword>
<dbReference type="Proteomes" id="UP000293360">
    <property type="component" value="Unassembled WGS sequence"/>
</dbReference>
<reference evidence="3 4" key="1">
    <citation type="submission" date="2018-06" db="EMBL/GenBank/DDBJ databases">
        <title>Complete Genomes of Monosporascus.</title>
        <authorList>
            <person name="Robinson A.J."/>
            <person name="Natvig D.O."/>
        </authorList>
    </citation>
    <scope>NUCLEOTIDE SEQUENCE [LARGE SCALE GENOMIC DNA]</scope>
    <source>
        <strain evidence="3 4">CBS 110550</strain>
    </source>
</reference>
<dbReference type="SUPFAM" id="SSF55486">
    <property type="entry name" value="Metalloproteases ('zincins'), catalytic domain"/>
    <property type="match status" value="1"/>
</dbReference>
<keyword evidence="2" id="KW-0732">Signal</keyword>
<evidence type="ECO:0008006" key="5">
    <source>
        <dbReference type="Google" id="ProtNLM"/>
    </source>
</evidence>
<feature type="compositionally biased region" description="Acidic residues" evidence="1">
    <location>
        <begin position="363"/>
        <end position="373"/>
    </location>
</feature>